<evidence type="ECO:0000313" key="2">
    <source>
        <dbReference type="Proteomes" id="UP000029578"/>
    </source>
</evidence>
<dbReference type="Gene3D" id="3.40.50.1820">
    <property type="entry name" value="alpha/beta hydrolase"/>
    <property type="match status" value="1"/>
</dbReference>
<reference evidence="1 2" key="1">
    <citation type="submission" date="2014-07" db="EMBL/GenBank/DDBJ databases">
        <authorList>
            <person name="McCorrison J."/>
            <person name="Sanka R."/>
            <person name="Torralba M."/>
            <person name="Gillis M."/>
            <person name="Haft D.H."/>
            <person name="Methe B."/>
            <person name="Sutton G."/>
            <person name="Nelson K.E."/>
        </authorList>
    </citation>
    <scope>NUCLEOTIDE SEQUENCE [LARGE SCALE GENOMIC DNA]</scope>
    <source>
        <strain evidence="1 2">DNF00666</strain>
    </source>
</reference>
<comment type="caution">
    <text evidence="1">The sequence shown here is derived from an EMBL/GenBank/DDBJ whole genome shotgun (WGS) entry which is preliminary data.</text>
</comment>
<evidence type="ECO:0000313" key="1">
    <source>
        <dbReference type="EMBL" id="KGF51491.1"/>
    </source>
</evidence>
<dbReference type="InterPro" id="IPR008886">
    <property type="entry name" value="UPF0227/Esterase_YqiA"/>
</dbReference>
<dbReference type="PANTHER" id="PTHR35602">
    <property type="entry name" value="ESTERASE YQIA-RELATED"/>
    <property type="match status" value="1"/>
</dbReference>
<dbReference type="PANTHER" id="PTHR35602:SF3">
    <property type="entry name" value="ESTERASE YQIA"/>
    <property type="match status" value="1"/>
</dbReference>
<gene>
    <name evidence="1" type="ORF">HMPREF0661_03410</name>
</gene>
<dbReference type="InterPro" id="IPR029058">
    <property type="entry name" value="AB_hydrolase_fold"/>
</dbReference>
<dbReference type="EMBL" id="JRNS01000215">
    <property type="protein sequence ID" value="KGF51491.1"/>
    <property type="molecule type" value="Genomic_DNA"/>
</dbReference>
<dbReference type="RefSeq" id="WP_036863014.1">
    <property type="nucleotide sequence ID" value="NZ_JRNS01000215.1"/>
</dbReference>
<name>A0A096AXP5_9BACT</name>
<dbReference type="Proteomes" id="UP000029578">
    <property type="component" value="Unassembled WGS sequence"/>
</dbReference>
<protein>
    <submittedName>
        <fullName evidence="1">Esterase</fullName>
    </submittedName>
</protein>
<sequence length="331" mass="38037">MENQYKKTFPDLMVGKKIVYVHGFMSAGSSHTVQILRDYMPEATVIAPDLPIHPEEAMELLRNLVDTEKPDLIIGTSMGGMYTEMLYGVDRICVNPAFQMGTTISESNMMGKQVFQNPRQDGVQEVIVTKALVKEYKEITEKCFSQVTEEEQQRVFGLFGDADPVVHTFDLFNEHYPQAIRFHGEHRLIEKAVFHYLMPVIRWIDDRQEGHERRTVLIDQNTLADGYGKPKSSLNKTYEFLLDNYNVFFVCPAPTNNPSAITEQQAWIEDAFSAPAWNHTIFTNQPQLLYGDYFISSTEHDDFLGTSLLFGSEEFKTWEEIITFFERLGGQ</sequence>
<dbReference type="Pfam" id="PF05728">
    <property type="entry name" value="UPF0227"/>
    <property type="match status" value="1"/>
</dbReference>
<dbReference type="AlphaFoldDB" id="A0A096AXP5"/>
<dbReference type="InterPro" id="IPR023214">
    <property type="entry name" value="HAD_sf"/>
</dbReference>
<dbReference type="Gene3D" id="3.40.50.1000">
    <property type="entry name" value="HAD superfamily/HAD-like"/>
    <property type="match status" value="1"/>
</dbReference>
<accession>A0A096AXP5</accession>
<proteinExistence type="predicted"/>
<dbReference type="SUPFAM" id="SSF53474">
    <property type="entry name" value="alpha/beta-Hydrolases"/>
    <property type="match status" value="1"/>
</dbReference>
<organism evidence="1 2">
    <name type="scientific">Prevotella melaninogenica DNF00666</name>
    <dbReference type="NCBI Taxonomy" id="1401073"/>
    <lineage>
        <taxon>Bacteria</taxon>
        <taxon>Pseudomonadati</taxon>
        <taxon>Bacteroidota</taxon>
        <taxon>Bacteroidia</taxon>
        <taxon>Bacteroidales</taxon>
        <taxon>Prevotellaceae</taxon>
        <taxon>Prevotella</taxon>
    </lineage>
</organism>